<feature type="domain" description="Cation-transporting P-type ATPase C-terminal" evidence="3">
    <location>
        <begin position="82"/>
        <end position="147"/>
    </location>
</feature>
<dbReference type="Pfam" id="PF00689">
    <property type="entry name" value="Cation_ATPase_C"/>
    <property type="match status" value="1"/>
</dbReference>
<reference evidence="4" key="1">
    <citation type="submission" date="2015-12" db="EMBL/GenBank/DDBJ databases">
        <title>Gene expression during late stages of embryo sac development: a critical building block for successful pollen-pistil interactions.</title>
        <authorList>
            <person name="Liu Y."/>
            <person name="Joly V."/>
            <person name="Sabar M."/>
            <person name="Matton D.P."/>
        </authorList>
    </citation>
    <scope>NUCLEOTIDE SEQUENCE</scope>
</reference>
<accession>A0A0V0I502</accession>
<dbReference type="PANTHER" id="PTHR24093:SF509">
    <property type="entry name" value="CALCIUM-TRANSPORTING ATPASE"/>
    <property type="match status" value="1"/>
</dbReference>
<evidence type="ECO:0000313" key="4">
    <source>
        <dbReference type="EMBL" id="JAP27523.1"/>
    </source>
</evidence>
<keyword evidence="1" id="KW-0479">Metal-binding</keyword>
<dbReference type="PANTHER" id="PTHR24093">
    <property type="entry name" value="CATION TRANSPORTING ATPASE"/>
    <property type="match status" value="1"/>
</dbReference>
<dbReference type="InterPro" id="IPR023298">
    <property type="entry name" value="ATPase_P-typ_TM_dom_sf"/>
</dbReference>
<dbReference type="SUPFAM" id="SSF81665">
    <property type="entry name" value="Calcium ATPase, transmembrane domain M"/>
    <property type="match status" value="1"/>
</dbReference>
<sequence>MAIRTSEHSDTIMFLSNERDSYLGKPHKRLQLVFRAIYFVAFLNKKRIDRNTLVLSQLVRDPSVNVAALVINFVAAASSGEVPLTAVQLLWVNLIMDTLGALALATERPSSDLMNKKPVGRTKPLITGVMWRNLLAQALYQVTVLLITE</sequence>
<dbReference type="AlphaFoldDB" id="A0A0V0I502"/>
<evidence type="ECO:0000259" key="3">
    <source>
        <dbReference type="Pfam" id="PF00689"/>
    </source>
</evidence>
<dbReference type="EMBL" id="GEDG01011078">
    <property type="protein sequence ID" value="JAP27523.1"/>
    <property type="molecule type" value="Transcribed_RNA"/>
</dbReference>
<keyword evidence="2" id="KW-0460">Magnesium</keyword>
<name>A0A0V0I502_SOLCH</name>
<proteinExistence type="predicted"/>
<organism evidence="4">
    <name type="scientific">Solanum chacoense</name>
    <name type="common">Chaco potato</name>
    <dbReference type="NCBI Taxonomy" id="4108"/>
    <lineage>
        <taxon>Eukaryota</taxon>
        <taxon>Viridiplantae</taxon>
        <taxon>Streptophyta</taxon>
        <taxon>Embryophyta</taxon>
        <taxon>Tracheophyta</taxon>
        <taxon>Spermatophyta</taxon>
        <taxon>Magnoliopsida</taxon>
        <taxon>eudicotyledons</taxon>
        <taxon>Gunneridae</taxon>
        <taxon>Pentapetalae</taxon>
        <taxon>asterids</taxon>
        <taxon>lamiids</taxon>
        <taxon>Solanales</taxon>
        <taxon>Solanaceae</taxon>
        <taxon>Solanoideae</taxon>
        <taxon>Solaneae</taxon>
        <taxon>Solanum</taxon>
    </lineage>
</organism>
<evidence type="ECO:0000256" key="2">
    <source>
        <dbReference type="ARBA" id="ARBA00022842"/>
    </source>
</evidence>
<dbReference type="GO" id="GO:0005388">
    <property type="term" value="F:P-type calcium transporter activity"/>
    <property type="evidence" value="ECO:0007669"/>
    <property type="project" value="TreeGrafter"/>
</dbReference>
<evidence type="ECO:0000256" key="1">
    <source>
        <dbReference type="ARBA" id="ARBA00022723"/>
    </source>
</evidence>
<dbReference type="InterPro" id="IPR006068">
    <property type="entry name" value="ATPase_P-typ_cation-transptr_C"/>
</dbReference>
<protein>
    <submittedName>
        <fullName evidence="4">Putative ovule protein</fullName>
    </submittedName>
</protein>
<dbReference type="Gene3D" id="1.20.1110.10">
    <property type="entry name" value="Calcium-transporting ATPase, transmembrane domain"/>
    <property type="match status" value="1"/>
</dbReference>
<dbReference type="GO" id="GO:0046872">
    <property type="term" value="F:metal ion binding"/>
    <property type="evidence" value="ECO:0007669"/>
    <property type="project" value="UniProtKB-KW"/>
</dbReference>
<dbReference type="GO" id="GO:0005886">
    <property type="term" value="C:plasma membrane"/>
    <property type="evidence" value="ECO:0007669"/>
    <property type="project" value="TreeGrafter"/>
</dbReference>